<evidence type="ECO:0000313" key="3">
    <source>
        <dbReference type="Proteomes" id="UP000054537"/>
    </source>
</evidence>
<organism evidence="2 3">
    <name type="scientific">Actinoplanes utahensis</name>
    <dbReference type="NCBI Taxonomy" id="1869"/>
    <lineage>
        <taxon>Bacteria</taxon>
        <taxon>Bacillati</taxon>
        <taxon>Actinomycetota</taxon>
        <taxon>Actinomycetes</taxon>
        <taxon>Micromonosporales</taxon>
        <taxon>Micromonosporaceae</taxon>
        <taxon>Actinoplanes</taxon>
    </lineage>
</organism>
<proteinExistence type="predicted"/>
<gene>
    <name evidence="2" type="ORF">MB27_11855</name>
</gene>
<sequence length="67" mass="7262">MSRALDLRPNRGRVMTVATVTFGIGGPLLAASGIFLLLHLGDLRALAALRRVRRSGPAHAARCRWRA</sequence>
<feature type="transmembrane region" description="Helical" evidence="1">
    <location>
        <begin position="20"/>
        <end position="41"/>
    </location>
</feature>
<reference evidence="2 3" key="1">
    <citation type="submission" date="2014-10" db="EMBL/GenBank/DDBJ databases">
        <title>Draft genome sequence of Actinoplanes utahensis NRRL 12052.</title>
        <authorList>
            <person name="Velasco-Bucheli B."/>
            <person name="del Cerro C."/>
            <person name="Hormigo D."/>
            <person name="Garcia J.L."/>
            <person name="Acebal C."/>
            <person name="Arroyo M."/>
            <person name="de la Mata I."/>
        </authorList>
    </citation>
    <scope>NUCLEOTIDE SEQUENCE [LARGE SCALE GENOMIC DNA]</scope>
    <source>
        <strain evidence="2 3">NRRL 12052</strain>
    </source>
</reference>
<dbReference type="STRING" id="1869.MB27_11855"/>
<dbReference type="RefSeq" id="WP_043524330.1">
    <property type="nucleotide sequence ID" value="NZ_JRTT01000011.1"/>
</dbReference>
<accession>A0A0A6XBF3</accession>
<keyword evidence="1" id="KW-1133">Transmembrane helix</keyword>
<dbReference type="AlphaFoldDB" id="A0A0A6XBF3"/>
<dbReference type="Proteomes" id="UP000054537">
    <property type="component" value="Unassembled WGS sequence"/>
</dbReference>
<name>A0A0A6XBF3_ACTUT</name>
<protein>
    <submittedName>
        <fullName evidence="2">Uncharacterized protein</fullName>
    </submittedName>
</protein>
<evidence type="ECO:0000256" key="1">
    <source>
        <dbReference type="SAM" id="Phobius"/>
    </source>
</evidence>
<evidence type="ECO:0000313" key="2">
    <source>
        <dbReference type="EMBL" id="KHD77417.1"/>
    </source>
</evidence>
<keyword evidence="3" id="KW-1185">Reference proteome</keyword>
<dbReference type="EMBL" id="JRTT01000011">
    <property type="protein sequence ID" value="KHD77417.1"/>
    <property type="molecule type" value="Genomic_DNA"/>
</dbReference>
<comment type="caution">
    <text evidence="2">The sequence shown here is derived from an EMBL/GenBank/DDBJ whole genome shotgun (WGS) entry which is preliminary data.</text>
</comment>
<keyword evidence="1" id="KW-0812">Transmembrane</keyword>
<keyword evidence="1" id="KW-0472">Membrane</keyword>